<proteinExistence type="predicted"/>
<keyword evidence="2" id="KW-0732">Signal</keyword>
<feature type="region of interest" description="Disordered" evidence="1">
    <location>
        <begin position="221"/>
        <end position="245"/>
    </location>
</feature>
<evidence type="ECO:0000313" key="4">
    <source>
        <dbReference type="Proteomes" id="UP000242818"/>
    </source>
</evidence>
<gene>
    <name evidence="3" type="ORF">GA0116948_10112</name>
</gene>
<organism evidence="3 4">
    <name type="scientific">Chitinophaga costaii</name>
    <dbReference type="NCBI Taxonomy" id="1335309"/>
    <lineage>
        <taxon>Bacteria</taxon>
        <taxon>Pseudomonadati</taxon>
        <taxon>Bacteroidota</taxon>
        <taxon>Chitinophagia</taxon>
        <taxon>Chitinophagales</taxon>
        <taxon>Chitinophagaceae</taxon>
        <taxon>Chitinophaga</taxon>
    </lineage>
</organism>
<evidence type="ECO:0000313" key="3">
    <source>
        <dbReference type="EMBL" id="SCB71801.1"/>
    </source>
</evidence>
<dbReference type="Proteomes" id="UP000242818">
    <property type="component" value="Unassembled WGS sequence"/>
</dbReference>
<keyword evidence="4" id="KW-1185">Reference proteome</keyword>
<name>A0A1C3YP21_9BACT</name>
<dbReference type="AlphaFoldDB" id="A0A1C3YP21"/>
<dbReference type="STRING" id="1335309.GA0116948_10112"/>
<reference evidence="3 4" key="1">
    <citation type="submission" date="2016-08" db="EMBL/GenBank/DDBJ databases">
        <authorList>
            <person name="Seilhamer J.J."/>
        </authorList>
    </citation>
    <scope>NUCLEOTIDE SEQUENCE [LARGE SCALE GENOMIC DNA]</scope>
    <source>
        <strain evidence="3 4">A37T2</strain>
    </source>
</reference>
<feature type="chain" id="PRO_5008687635" evidence="2">
    <location>
        <begin position="21"/>
        <end position="245"/>
    </location>
</feature>
<accession>A0A1C3YP21</accession>
<dbReference type="EMBL" id="FMAR01000001">
    <property type="protein sequence ID" value="SCB71801.1"/>
    <property type="molecule type" value="Genomic_DNA"/>
</dbReference>
<evidence type="ECO:0000256" key="2">
    <source>
        <dbReference type="SAM" id="SignalP"/>
    </source>
</evidence>
<dbReference type="InterPro" id="IPR005901">
    <property type="entry name" value="GLPGLI"/>
</dbReference>
<dbReference type="RefSeq" id="WP_089707754.1">
    <property type="nucleotide sequence ID" value="NZ_FMAR01000001.1"/>
</dbReference>
<dbReference type="NCBIfam" id="TIGR01200">
    <property type="entry name" value="GLPGLI"/>
    <property type="match status" value="1"/>
</dbReference>
<evidence type="ECO:0000256" key="1">
    <source>
        <dbReference type="SAM" id="MobiDB-lite"/>
    </source>
</evidence>
<protein>
    <submittedName>
        <fullName evidence="3">GLPGLI family protein</fullName>
    </submittedName>
</protein>
<feature type="compositionally biased region" description="Basic and acidic residues" evidence="1">
    <location>
        <begin position="229"/>
        <end position="245"/>
    </location>
</feature>
<dbReference type="OrthoDB" id="1440774at2"/>
<sequence length="245" mass="28182">MRYLLLLTVLPMLHWPVAQAQSLRAQYAIVSTIDVGPAGGDSPMQSISFTGYLYKKGSRYIYFEKPEYLKDRPDGQFVANTTANTGYSFNLNTDTIQSIYYSDFDSLIYRYRIDQLSTLPNRVQNFNPNYYHWDFLTDTKEINGLHCQKATLTLRGNLQWVLWFCPDIPMQAGIGNIKGVPGLIVEAERMSDHKHYTLDSYDANAVVPDSIFWPKEFNEPFSKPPALRSGKENDRISKKQELLKQ</sequence>
<feature type="signal peptide" evidence="2">
    <location>
        <begin position="1"/>
        <end position="20"/>
    </location>
</feature>